<dbReference type="InterPro" id="IPR050192">
    <property type="entry name" value="CopG/NikR_regulator"/>
</dbReference>
<dbReference type="InterPro" id="IPR013321">
    <property type="entry name" value="Arc_rbn_hlx_hlx"/>
</dbReference>
<protein>
    <submittedName>
        <fullName evidence="7">Putative nickel-responsive regulator</fullName>
    </submittedName>
</protein>
<keyword evidence="3" id="KW-0238">DNA-binding</keyword>
<dbReference type="GO" id="GO:0006355">
    <property type="term" value="P:regulation of DNA-templated transcription"/>
    <property type="evidence" value="ECO:0007669"/>
    <property type="project" value="InterPro"/>
</dbReference>
<dbReference type="GO" id="GO:0003677">
    <property type="term" value="F:DNA binding"/>
    <property type="evidence" value="ECO:0007669"/>
    <property type="project" value="UniProtKB-KW"/>
</dbReference>
<evidence type="ECO:0000313" key="7">
    <source>
        <dbReference type="EMBL" id="QNO53241.1"/>
    </source>
</evidence>
<dbReference type="Pfam" id="PF08753">
    <property type="entry name" value="NikR_C"/>
    <property type="match status" value="1"/>
</dbReference>
<evidence type="ECO:0000256" key="1">
    <source>
        <dbReference type="ARBA" id="ARBA00008478"/>
    </source>
</evidence>
<sequence>MTIISISLTAEILNEIDKLQQELGFSGRSEVMRAGARMLLADNKEKENLEGRLNSVLLLIHTQKVEGTVTEIKHKYEDIISTQIHNHLREDKCLEVFILEGDAARIKQLVRLFRTSGKMDYVKLIVA</sequence>
<proteinExistence type="inferred from homology"/>
<evidence type="ECO:0000256" key="2">
    <source>
        <dbReference type="ARBA" id="ARBA00023015"/>
    </source>
</evidence>
<evidence type="ECO:0000259" key="6">
    <source>
        <dbReference type="Pfam" id="PF08753"/>
    </source>
</evidence>
<comment type="similarity">
    <text evidence="1">Belongs to the transcriptional regulatory CopG/NikR family.</text>
</comment>
<gene>
    <name evidence="7" type="ORF">BKBCGLBC_00002</name>
</gene>
<dbReference type="PANTHER" id="PTHR34719">
    <property type="entry name" value="NICKEL-RESPONSIVE REGULATOR"/>
    <property type="match status" value="1"/>
</dbReference>
<dbReference type="InterPro" id="IPR002145">
    <property type="entry name" value="CopG"/>
</dbReference>
<reference evidence="7" key="1">
    <citation type="submission" date="2020-06" db="EMBL/GenBank/DDBJ databases">
        <title>Unique genomic features of the anaerobic methanotrophic archaea.</title>
        <authorList>
            <person name="Chadwick G.L."/>
            <person name="Skennerton C.T."/>
            <person name="Laso-Perez R."/>
            <person name="Leu A.O."/>
            <person name="Speth D.R."/>
            <person name="Yu H."/>
            <person name="Morgan-Lang C."/>
            <person name="Hatzenpichler R."/>
            <person name="Goudeau D."/>
            <person name="Malmstrom R."/>
            <person name="Brazelton W.J."/>
            <person name="Woyke T."/>
            <person name="Hallam S.J."/>
            <person name="Tyson G.W."/>
            <person name="Wegener G."/>
            <person name="Boetius A."/>
            <person name="Orphan V."/>
        </authorList>
    </citation>
    <scope>NUCLEOTIDE SEQUENCE</scope>
</reference>
<dbReference type="EMBL" id="MT631535">
    <property type="protein sequence ID" value="QNO53241.1"/>
    <property type="molecule type" value="Genomic_DNA"/>
</dbReference>
<dbReference type="SUPFAM" id="SSF47598">
    <property type="entry name" value="Ribbon-helix-helix"/>
    <property type="match status" value="1"/>
</dbReference>
<dbReference type="AlphaFoldDB" id="A0A7G9YZ07"/>
<dbReference type="SUPFAM" id="SSF55021">
    <property type="entry name" value="ACT-like"/>
    <property type="match status" value="1"/>
</dbReference>
<dbReference type="Gene3D" id="1.10.1220.10">
    <property type="entry name" value="Met repressor-like"/>
    <property type="match status" value="1"/>
</dbReference>
<feature type="domain" description="Ribbon-helix-helix protein CopG" evidence="5">
    <location>
        <begin position="4"/>
        <end position="41"/>
    </location>
</feature>
<dbReference type="CDD" id="cd22231">
    <property type="entry name" value="RHH_NikR_HicB-like"/>
    <property type="match status" value="1"/>
</dbReference>
<evidence type="ECO:0000256" key="4">
    <source>
        <dbReference type="ARBA" id="ARBA00023163"/>
    </source>
</evidence>
<evidence type="ECO:0000259" key="5">
    <source>
        <dbReference type="Pfam" id="PF01402"/>
    </source>
</evidence>
<dbReference type="InterPro" id="IPR010985">
    <property type="entry name" value="Ribbon_hlx_hlx"/>
</dbReference>
<keyword evidence="2" id="KW-0805">Transcription regulation</keyword>
<name>A0A7G9YZ07_9EURY</name>
<dbReference type="Pfam" id="PF01402">
    <property type="entry name" value="RHH_1"/>
    <property type="match status" value="1"/>
</dbReference>
<dbReference type="InterPro" id="IPR027271">
    <property type="entry name" value="Acetolactate_synth/TF_NikR_C"/>
</dbReference>
<keyword evidence="4" id="KW-0804">Transcription</keyword>
<dbReference type="InterPro" id="IPR014864">
    <property type="entry name" value="TF_NikR_Ni-bd_C"/>
</dbReference>
<feature type="domain" description="Transcription factor NikR nickel binding C-terminal" evidence="6">
    <location>
        <begin position="61"/>
        <end position="126"/>
    </location>
</feature>
<evidence type="ECO:0000256" key="3">
    <source>
        <dbReference type="ARBA" id="ARBA00023125"/>
    </source>
</evidence>
<organism evidence="7">
    <name type="scientific">Candidatus Methanophagaceae archaeon ANME-1 ERB6</name>
    <dbReference type="NCBI Taxonomy" id="2759912"/>
    <lineage>
        <taxon>Archaea</taxon>
        <taxon>Methanobacteriati</taxon>
        <taxon>Methanobacteriota</taxon>
        <taxon>Stenosarchaea group</taxon>
        <taxon>Methanomicrobia</taxon>
        <taxon>Candidatus Methanophagales</taxon>
        <taxon>Candidatus Methanophagaceae</taxon>
    </lineage>
</organism>
<dbReference type="Gene3D" id="3.30.70.1150">
    <property type="entry name" value="ACT-like. Chain A, domain 2"/>
    <property type="match status" value="1"/>
</dbReference>
<dbReference type="PANTHER" id="PTHR34719:SF3">
    <property type="entry name" value="NICKEL-RESPONSIVE REGULATOR-RELATED"/>
    <property type="match status" value="1"/>
</dbReference>
<dbReference type="InterPro" id="IPR045865">
    <property type="entry name" value="ACT-like_dom_sf"/>
</dbReference>
<accession>A0A7G9YZ07</accession>